<evidence type="ECO:0000256" key="1">
    <source>
        <dbReference type="SAM" id="Phobius"/>
    </source>
</evidence>
<proteinExistence type="predicted"/>
<accession>A0A6J7X1J7</accession>
<feature type="transmembrane region" description="Helical" evidence="1">
    <location>
        <begin position="20"/>
        <end position="43"/>
    </location>
</feature>
<reference evidence="2" key="1">
    <citation type="submission" date="2020-05" db="EMBL/GenBank/DDBJ databases">
        <authorList>
            <person name="Chiriac C."/>
            <person name="Salcher M."/>
            <person name="Ghai R."/>
            <person name="Kavagutti S V."/>
        </authorList>
    </citation>
    <scope>NUCLEOTIDE SEQUENCE</scope>
</reference>
<sequence>MMPTVAYKTTNRLTADEIEVRVWAFVIVVLVTILLASMGMFLYSVSFVTQPMNGAMAAIDKVYTQQISTIMVFITGVLGGVAGRSGVKAIANATAKAEATDNDEPPKP</sequence>
<feature type="transmembrane region" description="Helical" evidence="1">
    <location>
        <begin position="63"/>
        <end position="82"/>
    </location>
</feature>
<keyword evidence="1" id="KW-1133">Transmembrane helix</keyword>
<evidence type="ECO:0000313" key="2">
    <source>
        <dbReference type="EMBL" id="CAB5222978.1"/>
    </source>
</evidence>
<gene>
    <name evidence="2" type="ORF">UFOVP379_47</name>
</gene>
<keyword evidence="1" id="KW-0812">Transmembrane</keyword>
<organism evidence="2">
    <name type="scientific">uncultured Caudovirales phage</name>
    <dbReference type="NCBI Taxonomy" id="2100421"/>
    <lineage>
        <taxon>Viruses</taxon>
        <taxon>Duplodnaviria</taxon>
        <taxon>Heunggongvirae</taxon>
        <taxon>Uroviricota</taxon>
        <taxon>Caudoviricetes</taxon>
        <taxon>Peduoviridae</taxon>
        <taxon>Maltschvirus</taxon>
        <taxon>Maltschvirus maltsch</taxon>
    </lineage>
</organism>
<dbReference type="EMBL" id="LR798307">
    <property type="protein sequence ID" value="CAB5222978.1"/>
    <property type="molecule type" value="Genomic_DNA"/>
</dbReference>
<keyword evidence="1" id="KW-0472">Membrane</keyword>
<name>A0A6J7X1J7_9CAUD</name>
<protein>
    <submittedName>
        <fullName evidence="2">Uncharacterized protein</fullName>
    </submittedName>
</protein>